<sequence>MSNSDGDVRWSALSIDQLVEEYWSTIAPAMRDDGMDPESEHPPHRWLKDGFGGLIYTLREHPRPDAGGVFPR</sequence>
<dbReference type="Proteomes" id="UP000222824">
    <property type="component" value="Unassembled WGS sequence"/>
</dbReference>
<gene>
    <name evidence="1" type="ORF">DJ69_08125</name>
</gene>
<keyword evidence="2" id="KW-1185">Reference proteome</keyword>
<dbReference type="RefSeq" id="WP_099255171.1">
    <property type="nucleotide sequence ID" value="NZ_NHOA01000053.1"/>
</dbReference>
<dbReference type="AlphaFoldDB" id="A0A2G1WJF1"/>
<dbReference type="EMBL" id="NHOA01000053">
    <property type="protein sequence ID" value="PHQ39075.1"/>
    <property type="molecule type" value="Genomic_DNA"/>
</dbReference>
<protein>
    <submittedName>
        <fullName evidence="1">Uncharacterized protein</fullName>
    </submittedName>
</protein>
<dbReference type="OrthoDB" id="303624at2157"/>
<evidence type="ECO:0000313" key="1">
    <source>
        <dbReference type="EMBL" id="PHQ39075.1"/>
    </source>
</evidence>
<organism evidence="1 2">
    <name type="scientific">Halorubrum persicum</name>
    <dbReference type="NCBI Taxonomy" id="1383844"/>
    <lineage>
        <taxon>Archaea</taxon>
        <taxon>Methanobacteriati</taxon>
        <taxon>Methanobacteriota</taxon>
        <taxon>Stenosarchaea group</taxon>
        <taxon>Halobacteria</taxon>
        <taxon>Halobacteriales</taxon>
        <taxon>Haloferacaceae</taxon>
        <taxon>Halorubrum</taxon>
    </lineage>
</organism>
<reference evidence="1 2" key="1">
    <citation type="journal article" date="2014" name="Front. Microbiol.">
        <title>Population and genomic analysis of the genus Halorubrum.</title>
        <authorList>
            <person name="Fullmer M.S."/>
            <person name="Soucy S.M."/>
            <person name="Swithers K.S."/>
            <person name="Makkay A.M."/>
            <person name="Wheeler R."/>
            <person name="Ventosa A."/>
            <person name="Gogarten J.P."/>
            <person name="Papke R.T."/>
        </authorList>
    </citation>
    <scope>NUCLEOTIDE SEQUENCE [LARGE SCALE GENOMIC DNA]</scope>
    <source>
        <strain evidence="1 2">C49</strain>
    </source>
</reference>
<evidence type="ECO:0000313" key="2">
    <source>
        <dbReference type="Proteomes" id="UP000222824"/>
    </source>
</evidence>
<name>A0A2G1WJF1_9EURY</name>
<comment type="caution">
    <text evidence="1">The sequence shown here is derived from an EMBL/GenBank/DDBJ whole genome shotgun (WGS) entry which is preliminary data.</text>
</comment>
<proteinExistence type="predicted"/>
<accession>A0A2G1WJF1</accession>